<feature type="compositionally biased region" description="Polar residues" evidence="1">
    <location>
        <begin position="1"/>
        <end position="10"/>
    </location>
</feature>
<reference evidence="2" key="2">
    <citation type="journal article" date="2015" name="Data Brief">
        <title>Shoot transcriptome of the giant reed, Arundo donax.</title>
        <authorList>
            <person name="Barrero R.A."/>
            <person name="Guerrero F.D."/>
            <person name="Moolhuijzen P."/>
            <person name="Goolsby J.A."/>
            <person name="Tidwell J."/>
            <person name="Bellgard S.E."/>
            <person name="Bellgard M.I."/>
        </authorList>
    </citation>
    <scope>NUCLEOTIDE SEQUENCE</scope>
    <source>
        <tissue evidence="2">Shoot tissue taken approximately 20 cm above the soil surface</tissue>
    </source>
</reference>
<protein>
    <submittedName>
        <fullName evidence="2">Uncharacterized protein</fullName>
    </submittedName>
</protein>
<feature type="region of interest" description="Disordered" evidence="1">
    <location>
        <begin position="1"/>
        <end position="22"/>
    </location>
</feature>
<evidence type="ECO:0000256" key="1">
    <source>
        <dbReference type="SAM" id="MobiDB-lite"/>
    </source>
</evidence>
<dbReference type="AlphaFoldDB" id="A0A0A8Z0U1"/>
<name>A0A0A8Z0U1_ARUDO</name>
<organism evidence="2">
    <name type="scientific">Arundo donax</name>
    <name type="common">Giant reed</name>
    <name type="synonym">Donax arundinaceus</name>
    <dbReference type="NCBI Taxonomy" id="35708"/>
    <lineage>
        <taxon>Eukaryota</taxon>
        <taxon>Viridiplantae</taxon>
        <taxon>Streptophyta</taxon>
        <taxon>Embryophyta</taxon>
        <taxon>Tracheophyta</taxon>
        <taxon>Spermatophyta</taxon>
        <taxon>Magnoliopsida</taxon>
        <taxon>Liliopsida</taxon>
        <taxon>Poales</taxon>
        <taxon>Poaceae</taxon>
        <taxon>PACMAD clade</taxon>
        <taxon>Arundinoideae</taxon>
        <taxon>Arundineae</taxon>
        <taxon>Arundo</taxon>
    </lineage>
</organism>
<proteinExistence type="predicted"/>
<reference evidence="2" key="1">
    <citation type="submission" date="2014-09" db="EMBL/GenBank/DDBJ databases">
        <authorList>
            <person name="Magalhaes I.L.F."/>
            <person name="Oliveira U."/>
            <person name="Santos F.R."/>
            <person name="Vidigal T.H.D.A."/>
            <person name="Brescovit A.D."/>
            <person name="Santos A.J."/>
        </authorList>
    </citation>
    <scope>NUCLEOTIDE SEQUENCE</scope>
    <source>
        <tissue evidence="2">Shoot tissue taken approximately 20 cm above the soil surface</tissue>
    </source>
</reference>
<accession>A0A0A8Z0U1</accession>
<evidence type="ECO:0000313" key="2">
    <source>
        <dbReference type="EMBL" id="JAD30365.1"/>
    </source>
</evidence>
<sequence length="36" mass="3835">MSGLNVNVSGANGMAPMSRRASSIRPARQYPLTMVL</sequence>
<dbReference type="EMBL" id="GBRH01267530">
    <property type="protein sequence ID" value="JAD30365.1"/>
    <property type="molecule type" value="Transcribed_RNA"/>
</dbReference>